<feature type="domain" description="ORC1/DEAH AAA+ ATPase" evidence="1">
    <location>
        <begin position="44"/>
        <end position="137"/>
    </location>
</feature>
<organism evidence="2 3">
    <name type="scientific">Kutzneria chonburiensis</name>
    <dbReference type="NCBI Taxonomy" id="1483604"/>
    <lineage>
        <taxon>Bacteria</taxon>
        <taxon>Bacillati</taxon>
        <taxon>Actinomycetota</taxon>
        <taxon>Actinomycetes</taxon>
        <taxon>Pseudonocardiales</taxon>
        <taxon>Pseudonocardiaceae</taxon>
        <taxon>Kutzneria</taxon>
    </lineage>
</organism>
<dbReference type="InterPro" id="IPR027417">
    <property type="entry name" value="P-loop_NTPase"/>
</dbReference>
<gene>
    <name evidence="2" type="ORF">ACFFH7_31540</name>
</gene>
<reference evidence="2 3" key="1">
    <citation type="submission" date="2024-09" db="EMBL/GenBank/DDBJ databases">
        <authorList>
            <person name="Sun Q."/>
            <person name="Mori K."/>
        </authorList>
    </citation>
    <scope>NUCLEOTIDE SEQUENCE [LARGE SCALE GENOMIC DNA]</scope>
    <source>
        <strain evidence="2 3">TBRC 1432</strain>
    </source>
</reference>
<protein>
    <submittedName>
        <fullName evidence="2">Tetratricopeptide repeat protein</fullName>
    </submittedName>
</protein>
<accession>A0ABV6N223</accession>
<dbReference type="Gene3D" id="1.25.40.10">
    <property type="entry name" value="Tetratricopeptide repeat domain"/>
    <property type="match status" value="1"/>
</dbReference>
<dbReference type="SUPFAM" id="SSF48452">
    <property type="entry name" value="TPR-like"/>
    <property type="match status" value="1"/>
</dbReference>
<evidence type="ECO:0000313" key="2">
    <source>
        <dbReference type="EMBL" id="MFC0546086.1"/>
    </source>
</evidence>
<dbReference type="PRINTS" id="PR00364">
    <property type="entry name" value="DISEASERSIST"/>
</dbReference>
<sequence>MRQIVQVFDRGDSPVVPAQLPPVPRSFTSRQRELDRLARWRSESPVVVLHGVGGVGKTTLAVRFLQGLAGEFPDGTLFADLRAFSVDGPVSADDALEWLLTALGVRPDSMPVELAARTGLYRSLVAGKSLAVLIDNALSAAQVRPLLPGGSSIAVVTSRQRLAGLAMDGARFVEVDPMDLPASVELLAKVVDDDRTSAEPVAAQELARLCGGLPIAISVVGARLSSRPRRSLAREAATLREQRIAALTVDGEPSVQTLFDLSYRDLPPAAARLYRLCAVHPVGDFDLPAAAACAGLPLPDTENLLDVLLDANLLREVDDRTFGYHDLVRVHARDQLSATEHAAALRRVVEWYLDVLVSADLALHPLRRRTGPRYERPLALFHNDIEALAWLTAHRVTVRATFAEAVERGWDDLVWQYCEAYWGFFLHSRHYQAAIDMFRAGVLAAHRLADPLAEARLRLQLGYAHAKIGDQHAAVEQNTQAMQLAEAAGDQRILATAHSRLGRSARDSGRLTEAIAHYSRARDMQYAIGSARDVALCRRRIGQVLSQLGRHDEAVSELQAAASAFESLGDRTQHSRALMFLGLAALDSADPASATAPLTTALTLMRELGSTYFSAEILTALGDLAARTRDLSSARQAYTDAVSLYDQLSDPKAALVRAKLTSLQ</sequence>
<dbReference type="Proteomes" id="UP001589810">
    <property type="component" value="Unassembled WGS sequence"/>
</dbReference>
<dbReference type="PANTHER" id="PTHR47691">
    <property type="entry name" value="REGULATOR-RELATED"/>
    <property type="match status" value="1"/>
</dbReference>
<dbReference type="InterPro" id="IPR011990">
    <property type="entry name" value="TPR-like_helical_dom_sf"/>
</dbReference>
<evidence type="ECO:0000259" key="1">
    <source>
        <dbReference type="Pfam" id="PF13401"/>
    </source>
</evidence>
<dbReference type="Gene3D" id="3.40.50.300">
    <property type="entry name" value="P-loop containing nucleotide triphosphate hydrolases"/>
    <property type="match status" value="1"/>
</dbReference>
<dbReference type="Gene3D" id="1.10.8.430">
    <property type="entry name" value="Helical domain of apoptotic protease-activating factors"/>
    <property type="match status" value="1"/>
</dbReference>
<proteinExistence type="predicted"/>
<evidence type="ECO:0000313" key="3">
    <source>
        <dbReference type="Proteomes" id="UP001589810"/>
    </source>
</evidence>
<dbReference type="EMBL" id="JBHLUD010000011">
    <property type="protein sequence ID" value="MFC0546086.1"/>
    <property type="molecule type" value="Genomic_DNA"/>
</dbReference>
<comment type="caution">
    <text evidence="2">The sequence shown here is derived from an EMBL/GenBank/DDBJ whole genome shotgun (WGS) entry which is preliminary data.</text>
</comment>
<dbReference type="Pfam" id="PF13424">
    <property type="entry name" value="TPR_12"/>
    <property type="match status" value="1"/>
</dbReference>
<dbReference type="SMART" id="SM00028">
    <property type="entry name" value="TPR"/>
    <property type="match status" value="5"/>
</dbReference>
<keyword evidence="3" id="KW-1185">Reference proteome</keyword>
<dbReference type="Pfam" id="PF13401">
    <property type="entry name" value="AAA_22"/>
    <property type="match status" value="1"/>
</dbReference>
<dbReference type="RefSeq" id="WP_273943367.1">
    <property type="nucleotide sequence ID" value="NZ_CP097263.1"/>
</dbReference>
<dbReference type="InterPro" id="IPR019734">
    <property type="entry name" value="TPR_rpt"/>
</dbReference>
<dbReference type="InterPro" id="IPR049945">
    <property type="entry name" value="AAA_22"/>
</dbReference>
<name>A0ABV6N223_9PSEU</name>
<dbReference type="InterPro" id="IPR042197">
    <property type="entry name" value="Apaf_helical"/>
</dbReference>
<dbReference type="PANTHER" id="PTHR47691:SF3">
    <property type="entry name" value="HTH-TYPE TRANSCRIPTIONAL REGULATOR RV0890C-RELATED"/>
    <property type="match status" value="1"/>
</dbReference>
<dbReference type="SUPFAM" id="SSF52540">
    <property type="entry name" value="P-loop containing nucleoside triphosphate hydrolases"/>
    <property type="match status" value="1"/>
</dbReference>